<dbReference type="AlphaFoldDB" id="A0A8X6KD23"/>
<dbReference type="EMBL" id="BMAO01030656">
    <property type="protein sequence ID" value="GFQ69376.1"/>
    <property type="molecule type" value="Genomic_DNA"/>
</dbReference>
<reference evidence="2" key="1">
    <citation type="submission" date="2020-07" db="EMBL/GenBank/DDBJ databases">
        <title>Multicomponent nature underlies the extraordinary mechanical properties of spider dragline silk.</title>
        <authorList>
            <person name="Kono N."/>
            <person name="Nakamura H."/>
            <person name="Mori M."/>
            <person name="Yoshida Y."/>
            <person name="Ohtoshi R."/>
            <person name="Malay A.D."/>
            <person name="Moran D.A.P."/>
            <person name="Tomita M."/>
            <person name="Numata K."/>
            <person name="Arakawa K."/>
        </authorList>
    </citation>
    <scope>NUCLEOTIDE SEQUENCE</scope>
</reference>
<name>A0A8X6KD23_TRICU</name>
<proteinExistence type="predicted"/>
<gene>
    <name evidence="2" type="ORF">TNCT_141991</name>
</gene>
<organism evidence="2 3">
    <name type="scientific">Trichonephila clavata</name>
    <name type="common">Joro spider</name>
    <name type="synonym">Nephila clavata</name>
    <dbReference type="NCBI Taxonomy" id="2740835"/>
    <lineage>
        <taxon>Eukaryota</taxon>
        <taxon>Metazoa</taxon>
        <taxon>Ecdysozoa</taxon>
        <taxon>Arthropoda</taxon>
        <taxon>Chelicerata</taxon>
        <taxon>Arachnida</taxon>
        <taxon>Araneae</taxon>
        <taxon>Araneomorphae</taxon>
        <taxon>Entelegynae</taxon>
        <taxon>Araneoidea</taxon>
        <taxon>Nephilidae</taxon>
        <taxon>Trichonephila</taxon>
    </lineage>
</organism>
<protein>
    <submittedName>
        <fullName evidence="2">Uncharacterized protein</fullName>
    </submittedName>
</protein>
<evidence type="ECO:0000313" key="2">
    <source>
        <dbReference type="EMBL" id="GFQ69376.1"/>
    </source>
</evidence>
<sequence>MSMVSSFSLIAKGWTFFLFTLGLLQTVAVPEGRTKDVHAPLGRAPLSSSAPALTHHVPPQGHAYYANFFLWIDKKKSSLLPYHTRKIKDSCGYRA</sequence>
<evidence type="ECO:0000313" key="3">
    <source>
        <dbReference type="Proteomes" id="UP000887116"/>
    </source>
</evidence>
<comment type="caution">
    <text evidence="2">The sequence shown here is derived from an EMBL/GenBank/DDBJ whole genome shotgun (WGS) entry which is preliminary data.</text>
</comment>
<dbReference type="Proteomes" id="UP000887116">
    <property type="component" value="Unassembled WGS sequence"/>
</dbReference>
<feature type="chain" id="PRO_5036452717" evidence="1">
    <location>
        <begin position="29"/>
        <end position="95"/>
    </location>
</feature>
<accession>A0A8X6KD23</accession>
<keyword evidence="3" id="KW-1185">Reference proteome</keyword>
<feature type="signal peptide" evidence="1">
    <location>
        <begin position="1"/>
        <end position="28"/>
    </location>
</feature>
<keyword evidence="1" id="KW-0732">Signal</keyword>
<evidence type="ECO:0000256" key="1">
    <source>
        <dbReference type="SAM" id="SignalP"/>
    </source>
</evidence>